<keyword evidence="3" id="KW-0694">RNA-binding</keyword>
<name>A0A7C5KF14_9BACT</name>
<dbReference type="EMBL" id="DRUY01000133">
    <property type="protein sequence ID" value="HHI65682.1"/>
    <property type="molecule type" value="Genomic_DNA"/>
</dbReference>
<dbReference type="GO" id="GO:0006412">
    <property type="term" value="P:translation"/>
    <property type="evidence" value="ECO:0007669"/>
    <property type="project" value="UniProtKB-UniRule"/>
</dbReference>
<keyword evidence="2" id="KW-0699">rRNA-binding</keyword>
<dbReference type="GO" id="GO:0019843">
    <property type="term" value="F:rRNA binding"/>
    <property type="evidence" value="ECO:0007669"/>
    <property type="project" value="UniProtKB-KW"/>
</dbReference>
<dbReference type="GO" id="GO:0005840">
    <property type="term" value="C:ribosome"/>
    <property type="evidence" value="ECO:0007669"/>
    <property type="project" value="UniProtKB-UniRule"/>
</dbReference>
<dbReference type="NCBIfam" id="TIGR03625">
    <property type="entry name" value="L3_bact"/>
    <property type="match status" value="1"/>
</dbReference>
<evidence type="ECO:0000256" key="4">
    <source>
        <dbReference type="ARBA" id="ARBA00022980"/>
    </source>
</evidence>
<organism evidence="7">
    <name type="scientific">Thermodesulfobium narugense</name>
    <dbReference type="NCBI Taxonomy" id="184064"/>
    <lineage>
        <taxon>Bacteria</taxon>
        <taxon>Pseudomonadati</taxon>
        <taxon>Thermodesulfobiota</taxon>
        <taxon>Thermodesulfobiia</taxon>
        <taxon>Thermodesulfobiales</taxon>
        <taxon>Thermodesulfobiaceae</taxon>
        <taxon>Thermodesulfobium</taxon>
    </lineage>
</organism>
<evidence type="ECO:0000256" key="5">
    <source>
        <dbReference type="ARBA" id="ARBA00023274"/>
    </source>
</evidence>
<keyword evidence="4 7" id="KW-0689">Ribosomal protein</keyword>
<sequence length="208" mass="22635">MGKMFMGLVGKKIGMTSYITPSGVIPVTVVQALKGTVADKRTAEKDGYEAIRVAFQECSERKLNKPQLGLFKKFSLKPHKKIVEFQNSNFNVGDTLDISMFSVGDSINVTGITRGFGTAGTIKRWKFQRGPMSHGSKNIRKIGSTGVGTGMSKIIKGKKMPGHMGNVKRTVKNISIVDLLPEDYLVVLKGSIPGHRNSFVILYKGGNA</sequence>
<proteinExistence type="inferred from homology"/>
<evidence type="ECO:0000256" key="3">
    <source>
        <dbReference type="ARBA" id="ARBA00022884"/>
    </source>
</evidence>
<dbReference type="PANTHER" id="PTHR11229">
    <property type="entry name" value="50S RIBOSOMAL PROTEIN L3"/>
    <property type="match status" value="1"/>
</dbReference>
<gene>
    <name evidence="7" type="ORF">ENL70_03955</name>
</gene>
<dbReference type="SUPFAM" id="SSF50447">
    <property type="entry name" value="Translation proteins"/>
    <property type="match status" value="1"/>
</dbReference>
<comment type="caution">
    <text evidence="7">The sequence shown here is derived from an EMBL/GenBank/DDBJ whole genome shotgun (WGS) entry which is preliminary data.</text>
</comment>
<dbReference type="InterPro" id="IPR019927">
    <property type="entry name" value="Ribosomal_uL3_bac/org-type"/>
</dbReference>
<dbReference type="Gene3D" id="3.30.160.810">
    <property type="match status" value="1"/>
</dbReference>
<dbReference type="Gene3D" id="2.40.30.10">
    <property type="entry name" value="Translation factors"/>
    <property type="match status" value="1"/>
</dbReference>
<evidence type="ECO:0000313" key="7">
    <source>
        <dbReference type="EMBL" id="HHI65682.1"/>
    </source>
</evidence>
<reference evidence="7" key="1">
    <citation type="journal article" date="2020" name="mSystems">
        <title>Genome- and Community-Level Interaction Insights into Carbon Utilization and Element Cycling Functions of Hydrothermarchaeota in Hydrothermal Sediment.</title>
        <authorList>
            <person name="Zhou Z."/>
            <person name="Liu Y."/>
            <person name="Xu W."/>
            <person name="Pan J."/>
            <person name="Luo Z.H."/>
            <person name="Li M."/>
        </authorList>
    </citation>
    <scope>NUCLEOTIDE SEQUENCE [LARGE SCALE GENOMIC DNA]</scope>
    <source>
        <strain evidence="7">SpSt-1019</strain>
    </source>
</reference>
<keyword evidence="5" id="KW-0687">Ribonucleoprotein</keyword>
<accession>A0A7C5KF14</accession>
<dbReference type="AlphaFoldDB" id="A0A7C5KF14"/>
<dbReference type="GO" id="GO:1990904">
    <property type="term" value="C:ribonucleoprotein complex"/>
    <property type="evidence" value="ECO:0007669"/>
    <property type="project" value="UniProtKB-KW"/>
</dbReference>
<protein>
    <recommendedName>
        <fullName evidence="6">50S ribosomal protein L3</fullName>
    </recommendedName>
</protein>
<evidence type="ECO:0000256" key="2">
    <source>
        <dbReference type="ARBA" id="ARBA00022730"/>
    </source>
</evidence>
<dbReference type="Pfam" id="PF00297">
    <property type="entry name" value="Ribosomal_L3"/>
    <property type="match status" value="1"/>
</dbReference>
<dbReference type="PANTHER" id="PTHR11229:SF16">
    <property type="entry name" value="LARGE RIBOSOMAL SUBUNIT PROTEIN UL3C"/>
    <property type="match status" value="1"/>
</dbReference>
<comment type="similarity">
    <text evidence="1">Belongs to the universal ribosomal protein uL3 family.</text>
</comment>
<evidence type="ECO:0000256" key="1">
    <source>
        <dbReference type="ARBA" id="ARBA00006540"/>
    </source>
</evidence>
<evidence type="ECO:0000256" key="6">
    <source>
        <dbReference type="NCBIfam" id="TIGR03625"/>
    </source>
</evidence>
<dbReference type="InterPro" id="IPR009000">
    <property type="entry name" value="Transl_B-barrel_sf"/>
</dbReference>
<dbReference type="GO" id="GO:0003735">
    <property type="term" value="F:structural constituent of ribosome"/>
    <property type="evidence" value="ECO:0007669"/>
    <property type="project" value="UniProtKB-UniRule"/>
</dbReference>
<dbReference type="InterPro" id="IPR000597">
    <property type="entry name" value="Ribosomal_uL3"/>
</dbReference>